<dbReference type="OrthoDB" id="2506204at2759"/>
<dbReference type="EMBL" id="MU001635">
    <property type="protein sequence ID" value="KAF2483069.1"/>
    <property type="molecule type" value="Genomic_DNA"/>
</dbReference>
<feature type="compositionally biased region" description="Low complexity" evidence="1">
    <location>
        <begin position="657"/>
        <end position="681"/>
    </location>
</feature>
<keyword evidence="4" id="KW-1185">Reference proteome</keyword>
<feature type="region of interest" description="Disordered" evidence="1">
    <location>
        <begin position="587"/>
        <end position="691"/>
    </location>
</feature>
<dbReference type="PANTHER" id="PTHR14905:SF7">
    <property type="entry name" value="VON WILLEBRAND FACTOR A DOMAIN-CONTAINING PROTEIN 7"/>
    <property type="match status" value="1"/>
</dbReference>
<feature type="compositionally biased region" description="Low complexity" evidence="1">
    <location>
        <begin position="593"/>
        <end position="602"/>
    </location>
</feature>
<organism evidence="3 4">
    <name type="scientific">Neohortaea acidophila</name>
    <dbReference type="NCBI Taxonomy" id="245834"/>
    <lineage>
        <taxon>Eukaryota</taxon>
        <taxon>Fungi</taxon>
        <taxon>Dikarya</taxon>
        <taxon>Ascomycota</taxon>
        <taxon>Pezizomycotina</taxon>
        <taxon>Dothideomycetes</taxon>
        <taxon>Dothideomycetidae</taxon>
        <taxon>Mycosphaerellales</taxon>
        <taxon>Teratosphaeriaceae</taxon>
        <taxon>Neohortaea</taxon>
    </lineage>
</organism>
<proteinExistence type="predicted"/>
<dbReference type="RefSeq" id="XP_033589639.1">
    <property type="nucleotide sequence ID" value="XM_033737967.1"/>
</dbReference>
<feature type="compositionally biased region" description="Polar residues" evidence="1">
    <location>
        <begin position="614"/>
        <end position="632"/>
    </location>
</feature>
<evidence type="ECO:0000313" key="3">
    <source>
        <dbReference type="EMBL" id="KAF2483069.1"/>
    </source>
</evidence>
<feature type="chain" id="PRO_5025431839" evidence="2">
    <location>
        <begin position="25"/>
        <end position="691"/>
    </location>
</feature>
<evidence type="ECO:0000256" key="1">
    <source>
        <dbReference type="SAM" id="MobiDB-lite"/>
    </source>
</evidence>
<protein>
    <submittedName>
        <fullName evidence="3">Heterokaryon incompatibility Het-C</fullName>
    </submittedName>
</protein>
<dbReference type="Pfam" id="PF07217">
    <property type="entry name" value="Het-C"/>
    <property type="match status" value="1"/>
</dbReference>
<sequence>MARYYTVLLVGLLVLLALPSPASAFGAGNIASVSSIEGLNWRHGDLEDLLKTVAFLRGHKWTSMMIKRTYFGNWLRDYSQAIDVGTLKGVQSDTIRVLIWVLSFMSFGYATAEFEVTADRLGVYRPEEHIDNPKDYAENVDARKYDSRLRGPVEPIELAVDPNSGMKNYIANESGGWATSIGYVKYSFARSIHFGRLYTHGAQRGREEDLCEALRCLGQGLHCMEDFGAHTNYVELALRELGYQSVFPHVGSQTMINLHGKQVFPLVTGTFGGVDFLHSVLGEATDHVTQTEVNQTEVDQLNAAMNQAAASQNSGNRAVDPVTRASGLTDLLAQLPGTGGLIQEAIGLQAASDAQAAENERTTGSNESYVPYGNAYDTTRIGGISGGSFQAPPSIDPQQVIAKIYPLFVFRDKVVRTIAGVVSKIPGLERMIETISEKVTLFVMGLLAPYVKPVIAAASNALKQGSGTVVHASAQQQYLVWSDPSSTDPTHSMLSKDHFSNVLNPPAGQVASAILQYVAPRVIYGWDNPDVPQEEIMHDISQVFHHPALRNQSLEIHRNMFMAVERWAQAGHGHDLNATLSSESVKAGRNHHLQSLGSSSHSATAGGPLASFLGGSQRSQTLDFEPSQTSTDYEGYGAAPQPVPSAYQQGYDMSPNQNQQYGQPTGGYQQSGYEGYEQNQGYGQGGGFGRY</sequence>
<name>A0A6A6PSJ3_9PEZI</name>
<gene>
    <name evidence="3" type="ORF">BDY17DRAFT_339156</name>
</gene>
<accession>A0A6A6PSJ3</accession>
<evidence type="ECO:0000313" key="4">
    <source>
        <dbReference type="Proteomes" id="UP000799767"/>
    </source>
</evidence>
<dbReference type="InterPro" id="IPR052577">
    <property type="entry name" value="VWA7"/>
</dbReference>
<reference evidence="3" key="1">
    <citation type="journal article" date="2020" name="Stud. Mycol.">
        <title>101 Dothideomycetes genomes: a test case for predicting lifestyles and emergence of pathogens.</title>
        <authorList>
            <person name="Haridas S."/>
            <person name="Albert R."/>
            <person name="Binder M."/>
            <person name="Bloem J."/>
            <person name="Labutti K."/>
            <person name="Salamov A."/>
            <person name="Andreopoulos B."/>
            <person name="Baker S."/>
            <person name="Barry K."/>
            <person name="Bills G."/>
            <person name="Bluhm B."/>
            <person name="Cannon C."/>
            <person name="Castanera R."/>
            <person name="Culley D."/>
            <person name="Daum C."/>
            <person name="Ezra D."/>
            <person name="Gonzalez J."/>
            <person name="Henrissat B."/>
            <person name="Kuo A."/>
            <person name="Liang C."/>
            <person name="Lipzen A."/>
            <person name="Lutzoni F."/>
            <person name="Magnuson J."/>
            <person name="Mondo S."/>
            <person name="Nolan M."/>
            <person name="Ohm R."/>
            <person name="Pangilinan J."/>
            <person name="Park H.-J."/>
            <person name="Ramirez L."/>
            <person name="Alfaro M."/>
            <person name="Sun H."/>
            <person name="Tritt A."/>
            <person name="Yoshinaga Y."/>
            <person name="Zwiers L.-H."/>
            <person name="Turgeon B."/>
            <person name="Goodwin S."/>
            <person name="Spatafora J."/>
            <person name="Crous P."/>
            <person name="Grigoriev I."/>
        </authorList>
    </citation>
    <scope>NUCLEOTIDE SEQUENCE</scope>
    <source>
        <strain evidence="3">CBS 113389</strain>
    </source>
</reference>
<feature type="signal peptide" evidence="2">
    <location>
        <begin position="1"/>
        <end position="24"/>
    </location>
</feature>
<dbReference type="GeneID" id="54478969"/>
<keyword evidence="2" id="KW-0732">Signal</keyword>
<dbReference type="PANTHER" id="PTHR14905">
    <property type="entry name" value="NG37"/>
    <property type="match status" value="1"/>
</dbReference>
<evidence type="ECO:0000256" key="2">
    <source>
        <dbReference type="SAM" id="SignalP"/>
    </source>
</evidence>
<dbReference type="AlphaFoldDB" id="A0A6A6PSJ3"/>
<dbReference type="InterPro" id="IPR010816">
    <property type="entry name" value="Het-C"/>
</dbReference>
<feature type="compositionally biased region" description="Gly residues" evidence="1">
    <location>
        <begin position="682"/>
        <end position="691"/>
    </location>
</feature>
<dbReference type="Proteomes" id="UP000799767">
    <property type="component" value="Unassembled WGS sequence"/>
</dbReference>